<reference evidence="2" key="1">
    <citation type="submission" date="2022-03" db="EMBL/GenBank/DDBJ databases">
        <authorList>
            <person name="Martin H S."/>
        </authorList>
    </citation>
    <scope>NUCLEOTIDE SEQUENCE</scope>
</reference>
<dbReference type="EMBL" id="OW152837">
    <property type="protein sequence ID" value="CAH2058527.1"/>
    <property type="molecule type" value="Genomic_DNA"/>
</dbReference>
<gene>
    <name evidence="2" type="ORF">IPOD504_LOCUS10631</name>
</gene>
<dbReference type="Proteomes" id="UP000837857">
    <property type="component" value="Chromosome 25"/>
</dbReference>
<evidence type="ECO:0000256" key="1">
    <source>
        <dbReference type="SAM" id="MobiDB-lite"/>
    </source>
</evidence>
<keyword evidence="3" id="KW-1185">Reference proteome</keyword>
<feature type="region of interest" description="Disordered" evidence="1">
    <location>
        <begin position="37"/>
        <end position="71"/>
    </location>
</feature>
<organism evidence="2 3">
    <name type="scientific">Iphiclides podalirius</name>
    <name type="common">scarce swallowtail</name>
    <dbReference type="NCBI Taxonomy" id="110791"/>
    <lineage>
        <taxon>Eukaryota</taxon>
        <taxon>Metazoa</taxon>
        <taxon>Ecdysozoa</taxon>
        <taxon>Arthropoda</taxon>
        <taxon>Hexapoda</taxon>
        <taxon>Insecta</taxon>
        <taxon>Pterygota</taxon>
        <taxon>Neoptera</taxon>
        <taxon>Endopterygota</taxon>
        <taxon>Lepidoptera</taxon>
        <taxon>Glossata</taxon>
        <taxon>Ditrysia</taxon>
        <taxon>Papilionoidea</taxon>
        <taxon>Papilionidae</taxon>
        <taxon>Papilioninae</taxon>
        <taxon>Iphiclides</taxon>
    </lineage>
</organism>
<accession>A0ABN8IJ79</accession>
<evidence type="ECO:0000313" key="3">
    <source>
        <dbReference type="Proteomes" id="UP000837857"/>
    </source>
</evidence>
<sequence length="100" mass="10995">MPPSPSCPSPPVIVHGFGVKDRRTAVDRFSTLHRFRSKAQIITPPPPSPSLHLQSSTDSSRESSTDGTPCDRFSTLHLVSKDQIILFSIHQRQSTDSSRG</sequence>
<protein>
    <submittedName>
        <fullName evidence="2">Uncharacterized protein</fullName>
    </submittedName>
</protein>
<feature type="non-terminal residue" evidence="2">
    <location>
        <position position="100"/>
    </location>
</feature>
<name>A0ABN8IJ79_9NEOP</name>
<proteinExistence type="predicted"/>
<evidence type="ECO:0000313" key="2">
    <source>
        <dbReference type="EMBL" id="CAH2058527.1"/>
    </source>
</evidence>